<dbReference type="SUPFAM" id="SSF50939">
    <property type="entry name" value="Sialidases"/>
    <property type="match status" value="1"/>
</dbReference>
<evidence type="ECO:0000256" key="6">
    <source>
        <dbReference type="ARBA" id="ARBA00023295"/>
    </source>
</evidence>
<organism evidence="8 9">
    <name type="scientific">Dipodomys ordii</name>
    <name type="common">Ord's kangaroo rat</name>
    <dbReference type="NCBI Taxonomy" id="10020"/>
    <lineage>
        <taxon>Eukaryota</taxon>
        <taxon>Metazoa</taxon>
        <taxon>Chordata</taxon>
        <taxon>Craniata</taxon>
        <taxon>Vertebrata</taxon>
        <taxon>Euteleostomi</taxon>
        <taxon>Mammalia</taxon>
        <taxon>Eutheria</taxon>
        <taxon>Euarchontoglires</taxon>
        <taxon>Glires</taxon>
        <taxon>Rodentia</taxon>
        <taxon>Castorimorpha</taxon>
        <taxon>Heteromyidae</taxon>
        <taxon>Dipodomyinae</taxon>
        <taxon>Dipodomys</taxon>
    </lineage>
</organism>
<evidence type="ECO:0000256" key="1">
    <source>
        <dbReference type="ARBA" id="ARBA00000427"/>
    </source>
</evidence>
<dbReference type="GO" id="GO:1902494">
    <property type="term" value="C:catalytic complex"/>
    <property type="evidence" value="ECO:0007669"/>
    <property type="project" value="Ensembl"/>
</dbReference>
<evidence type="ECO:0000256" key="4">
    <source>
        <dbReference type="ARBA" id="ARBA00022963"/>
    </source>
</evidence>
<dbReference type="RefSeq" id="XP_012877978.1">
    <property type="nucleotide sequence ID" value="XM_013022524.1"/>
</dbReference>
<dbReference type="InterPro" id="IPR026856">
    <property type="entry name" value="Sialidase_fam"/>
</dbReference>
<keyword evidence="4" id="KW-0442">Lipid degradation</keyword>
<dbReference type="GO" id="GO:0005829">
    <property type="term" value="C:cytosol"/>
    <property type="evidence" value="ECO:0007669"/>
    <property type="project" value="Ensembl"/>
</dbReference>
<accession>A0A1S3FN43</accession>
<dbReference type="KEGG" id="dord:105990170"/>
<evidence type="ECO:0000313" key="8">
    <source>
        <dbReference type="Proteomes" id="UP000081671"/>
    </source>
</evidence>
<evidence type="ECO:0000256" key="2">
    <source>
        <dbReference type="ARBA" id="ARBA00009348"/>
    </source>
</evidence>
<proteinExistence type="inferred from homology"/>
<evidence type="ECO:0000313" key="9">
    <source>
        <dbReference type="RefSeq" id="XP_012877978.1"/>
    </source>
</evidence>
<gene>
    <name evidence="9" type="primary">Neu2</name>
</gene>
<dbReference type="EC" id="3.2.1.18" evidence="3"/>
<dbReference type="InParanoid" id="A0A1S3FN43"/>
<dbReference type="CDD" id="cd15482">
    <property type="entry name" value="Sialidase_non-viral"/>
    <property type="match status" value="1"/>
</dbReference>
<keyword evidence="4" id="KW-0443">Lipid metabolism</keyword>
<keyword evidence="6" id="KW-0378">Hydrolase</keyword>
<dbReference type="GO" id="GO:0009313">
    <property type="term" value="P:oligosaccharide catabolic process"/>
    <property type="evidence" value="ECO:0007669"/>
    <property type="project" value="Ensembl"/>
</dbReference>
<dbReference type="STRING" id="10020.ENSDORP00000016078"/>
<evidence type="ECO:0000256" key="3">
    <source>
        <dbReference type="ARBA" id="ARBA00012733"/>
    </source>
</evidence>
<feature type="domain" description="Sialidase" evidence="7">
    <location>
        <begin position="33"/>
        <end position="338"/>
    </location>
</feature>
<reference evidence="9" key="1">
    <citation type="submission" date="2025-08" db="UniProtKB">
        <authorList>
            <consortium name="RefSeq"/>
        </authorList>
    </citation>
    <scope>IDENTIFICATION</scope>
    <source>
        <tissue evidence="9">Kidney</tissue>
    </source>
</reference>
<dbReference type="OMA" id="SDHGTTW"/>
<evidence type="ECO:0000259" key="7">
    <source>
        <dbReference type="Pfam" id="PF13088"/>
    </source>
</evidence>
<name>A0A1S3FN43_DIPOR</name>
<dbReference type="Pfam" id="PF13088">
    <property type="entry name" value="BNR_2"/>
    <property type="match status" value="1"/>
</dbReference>
<dbReference type="FunCoup" id="A0A1S3FN43">
    <property type="interactions" value="88"/>
</dbReference>
<comment type="catalytic activity">
    <reaction evidence="1">
        <text>Hydrolysis of alpha-(2-&gt;3)-, alpha-(2-&gt;6)-, alpha-(2-&gt;8)- glycosidic linkages of terminal sialic acid residues in oligosaccharides, glycoproteins, glycolipids, colominic acid and synthetic substrates.</text>
        <dbReference type="EC" id="3.2.1.18"/>
    </reaction>
</comment>
<dbReference type="InterPro" id="IPR011040">
    <property type="entry name" value="Sialidase"/>
</dbReference>
<dbReference type="GO" id="GO:0006689">
    <property type="term" value="P:ganglioside catabolic process"/>
    <property type="evidence" value="ECO:0007669"/>
    <property type="project" value="Ensembl"/>
</dbReference>
<dbReference type="Gene3D" id="2.120.10.10">
    <property type="match status" value="1"/>
</dbReference>
<keyword evidence="5" id="KW-0119">Carbohydrate metabolism</keyword>
<dbReference type="PANTHER" id="PTHR10628">
    <property type="entry name" value="SIALIDASE"/>
    <property type="match status" value="1"/>
</dbReference>
<sequence length="379" mass="42414">MTTCPALLKEKVFQTGAHSYRIPALLYVPLQKTLLAFAEQRLSKKDEHADLIVVRRGSYDETTSQVQWQDQEVVVEAQLEGHRSMNPCPLYNEQTGLLSLFFIAVQKQISEQHQLQTRINATRLCRVVSTNLGKTWTLMKDLTDIAIGEAHRDWATFAVGPGHCVQLSDTQRSLVVPAYAYRNLPAGKRPVPAAFCFISHNHGVTWQRSEFLSEESGECQVAELGSEERTLVYLNARSMRGARVQAQSEDHGLHFQPAQLVSQLVEPPQGCQGSVVSFPGLRPGRGAWERWLLYIHPTDAQRRTKLGVYLNTQPPDATTWSEPTLLATGSCAYSDLQFMGPGPDGSPLFGCLYEANNYNEIIFLMFTLKQAFPSVFEGK</sequence>
<comment type="similarity">
    <text evidence="2">Belongs to the glycosyl hydrolase 33 family.</text>
</comment>
<dbReference type="CTD" id="4759"/>
<dbReference type="OrthoDB" id="2739686at2759"/>
<protein>
    <recommendedName>
        <fullName evidence="3">exo-alpha-sialidase</fullName>
        <ecNumber evidence="3">3.2.1.18</ecNumber>
    </recommendedName>
</protein>
<dbReference type="InterPro" id="IPR036278">
    <property type="entry name" value="Sialidase_sf"/>
</dbReference>
<dbReference type="GeneID" id="105990170"/>
<keyword evidence="6" id="KW-0326">Glycosidase</keyword>
<evidence type="ECO:0000256" key="5">
    <source>
        <dbReference type="ARBA" id="ARBA00023277"/>
    </source>
</evidence>
<dbReference type="GO" id="GO:0016020">
    <property type="term" value="C:membrane"/>
    <property type="evidence" value="ECO:0007669"/>
    <property type="project" value="TreeGrafter"/>
</dbReference>
<dbReference type="Proteomes" id="UP000081671">
    <property type="component" value="Unplaced"/>
</dbReference>
<dbReference type="PANTHER" id="PTHR10628:SF6">
    <property type="entry name" value="SIALIDASE-2"/>
    <property type="match status" value="1"/>
</dbReference>
<dbReference type="GO" id="GO:0004308">
    <property type="term" value="F:exo-alpha-sialidase activity"/>
    <property type="evidence" value="ECO:0007669"/>
    <property type="project" value="UniProtKB-EC"/>
</dbReference>
<dbReference type="GO" id="GO:0006516">
    <property type="term" value="P:glycoprotein catabolic process"/>
    <property type="evidence" value="ECO:0007669"/>
    <property type="project" value="Ensembl"/>
</dbReference>
<keyword evidence="8" id="KW-1185">Reference proteome</keyword>
<dbReference type="AlphaFoldDB" id="A0A1S3FN43"/>